<protein>
    <submittedName>
        <fullName evidence="1">Uncharacterized protein</fullName>
    </submittedName>
</protein>
<keyword evidence="2" id="KW-1185">Reference proteome</keyword>
<reference evidence="1 2" key="2">
    <citation type="journal article" date="2022" name="Mol. Ecol. Resour.">
        <title>The genomes of chicory, endive, great burdock and yacon provide insights into Asteraceae paleo-polyploidization history and plant inulin production.</title>
        <authorList>
            <person name="Fan W."/>
            <person name="Wang S."/>
            <person name="Wang H."/>
            <person name="Wang A."/>
            <person name="Jiang F."/>
            <person name="Liu H."/>
            <person name="Zhao H."/>
            <person name="Xu D."/>
            <person name="Zhang Y."/>
        </authorList>
    </citation>
    <scope>NUCLEOTIDE SEQUENCE [LARGE SCALE GENOMIC DNA]</scope>
    <source>
        <strain evidence="2">cv. Punajuju</strain>
        <tissue evidence="1">Leaves</tissue>
    </source>
</reference>
<reference evidence="2" key="1">
    <citation type="journal article" date="2022" name="Mol. Ecol. Resour.">
        <title>The genomes of chicory, endive, great burdock and yacon provide insights into Asteraceae palaeo-polyploidization history and plant inulin production.</title>
        <authorList>
            <person name="Fan W."/>
            <person name="Wang S."/>
            <person name="Wang H."/>
            <person name="Wang A."/>
            <person name="Jiang F."/>
            <person name="Liu H."/>
            <person name="Zhao H."/>
            <person name="Xu D."/>
            <person name="Zhang Y."/>
        </authorList>
    </citation>
    <scope>NUCLEOTIDE SEQUENCE [LARGE SCALE GENOMIC DNA]</scope>
    <source>
        <strain evidence="2">cv. Punajuju</strain>
    </source>
</reference>
<sequence>MVVGEDLGFQIHTASLILNIPILHYSSPLHKRAASEVEGQFIRALCDSWLLGDYRHTPVTNLEISGSLRFTTNPQRFIKEFKSKISDAFDRYSFNNRRDLRYRLGDGLV</sequence>
<comment type="caution">
    <text evidence="1">The sequence shown here is derived from an EMBL/GenBank/DDBJ whole genome shotgun (WGS) entry which is preliminary data.</text>
</comment>
<name>A0ACB9H1N1_CICIN</name>
<evidence type="ECO:0000313" key="2">
    <source>
        <dbReference type="Proteomes" id="UP001055811"/>
    </source>
</evidence>
<dbReference type="EMBL" id="CM042009">
    <property type="protein sequence ID" value="KAI3789743.1"/>
    <property type="molecule type" value="Genomic_DNA"/>
</dbReference>
<organism evidence="1 2">
    <name type="scientific">Cichorium intybus</name>
    <name type="common">Chicory</name>
    <dbReference type="NCBI Taxonomy" id="13427"/>
    <lineage>
        <taxon>Eukaryota</taxon>
        <taxon>Viridiplantae</taxon>
        <taxon>Streptophyta</taxon>
        <taxon>Embryophyta</taxon>
        <taxon>Tracheophyta</taxon>
        <taxon>Spermatophyta</taxon>
        <taxon>Magnoliopsida</taxon>
        <taxon>eudicotyledons</taxon>
        <taxon>Gunneridae</taxon>
        <taxon>Pentapetalae</taxon>
        <taxon>asterids</taxon>
        <taxon>campanulids</taxon>
        <taxon>Asterales</taxon>
        <taxon>Asteraceae</taxon>
        <taxon>Cichorioideae</taxon>
        <taxon>Cichorieae</taxon>
        <taxon>Cichoriinae</taxon>
        <taxon>Cichorium</taxon>
    </lineage>
</organism>
<gene>
    <name evidence="1" type="ORF">L2E82_02546</name>
</gene>
<dbReference type="Proteomes" id="UP001055811">
    <property type="component" value="Linkage Group LG01"/>
</dbReference>
<evidence type="ECO:0000313" key="1">
    <source>
        <dbReference type="EMBL" id="KAI3789743.1"/>
    </source>
</evidence>
<proteinExistence type="predicted"/>
<accession>A0ACB9H1N1</accession>